<feature type="DNA-binding region" description="HMG box" evidence="2">
    <location>
        <begin position="50"/>
        <end position="118"/>
    </location>
</feature>
<feature type="compositionally biased region" description="Basic residues" evidence="4">
    <location>
        <begin position="234"/>
        <end position="246"/>
    </location>
</feature>
<dbReference type="Gene3D" id="1.10.30.10">
    <property type="entry name" value="High mobility group box domain"/>
    <property type="match status" value="2"/>
</dbReference>
<evidence type="ECO:0000256" key="3">
    <source>
        <dbReference type="SAM" id="Coils"/>
    </source>
</evidence>
<name>A0A9Q0YH34_HOLLE</name>
<evidence type="ECO:0000256" key="2">
    <source>
        <dbReference type="PROSITE-ProRule" id="PRU00267"/>
    </source>
</evidence>
<evidence type="ECO:0000313" key="6">
    <source>
        <dbReference type="EMBL" id="KAJ8022375.1"/>
    </source>
</evidence>
<accession>A0A9Q0YH34</accession>
<dbReference type="PROSITE" id="PS50118">
    <property type="entry name" value="HMG_BOX_2"/>
    <property type="match status" value="2"/>
</dbReference>
<feature type="domain" description="HMG box" evidence="5">
    <location>
        <begin position="50"/>
        <end position="118"/>
    </location>
</feature>
<gene>
    <name evidence="6" type="ORF">HOLleu_37255</name>
</gene>
<organism evidence="6 7">
    <name type="scientific">Holothuria leucospilota</name>
    <name type="common">Black long sea cucumber</name>
    <name type="synonym">Mertensiothuria leucospilota</name>
    <dbReference type="NCBI Taxonomy" id="206669"/>
    <lineage>
        <taxon>Eukaryota</taxon>
        <taxon>Metazoa</taxon>
        <taxon>Echinodermata</taxon>
        <taxon>Eleutherozoa</taxon>
        <taxon>Echinozoa</taxon>
        <taxon>Holothuroidea</taxon>
        <taxon>Aspidochirotacea</taxon>
        <taxon>Aspidochirotida</taxon>
        <taxon>Holothuriidae</taxon>
        <taxon>Holothuria</taxon>
    </lineage>
</organism>
<dbReference type="InterPro" id="IPR009071">
    <property type="entry name" value="HMG_box_dom"/>
</dbReference>
<dbReference type="Pfam" id="PF09011">
    <property type="entry name" value="HMG_box_2"/>
    <property type="match status" value="1"/>
</dbReference>
<comment type="caution">
    <text evidence="6">The sequence shown here is derived from an EMBL/GenBank/DDBJ whole genome shotgun (WGS) entry which is preliminary data.</text>
</comment>
<sequence length="259" mass="30695">MASTRVLSNLLYMQCRIAPRSFLLHQLPGRSCALSYNQTEYRWSSVDSKPKKPPSSYILFCQEMRPQIIAENPDLSFTEVGKHLGEAWKRLPDHEKQSFDLRAKDLKEEYLRQKEEYMSSLSESELANLRQEEEEKRHSRARRKIKAEMKKLEKPKQPANAYAVFMSERLSGIQNPRDQMSVLSEEWKNLTEEEKMHFKEEASRLRENYNLEMEAWKERMIAEGREDVLETKKTKGRKQKSGPKRSRATENNDWDVEEF</sequence>
<keyword evidence="7" id="KW-1185">Reference proteome</keyword>
<dbReference type="Pfam" id="PF00505">
    <property type="entry name" value="HMG_box"/>
    <property type="match status" value="1"/>
</dbReference>
<dbReference type="GO" id="GO:0005634">
    <property type="term" value="C:nucleus"/>
    <property type="evidence" value="ECO:0007669"/>
    <property type="project" value="UniProtKB-UniRule"/>
</dbReference>
<feature type="region of interest" description="Disordered" evidence="4">
    <location>
        <begin position="222"/>
        <end position="259"/>
    </location>
</feature>
<reference evidence="6" key="1">
    <citation type="submission" date="2021-10" db="EMBL/GenBank/DDBJ databases">
        <title>Tropical sea cucumber genome reveals ecological adaptation and Cuvierian tubules defense mechanism.</title>
        <authorList>
            <person name="Chen T."/>
        </authorList>
    </citation>
    <scope>NUCLEOTIDE SEQUENCE</scope>
    <source>
        <strain evidence="6">Nanhai2018</strain>
        <tissue evidence="6">Muscle</tissue>
    </source>
</reference>
<feature type="coiled-coil region" evidence="3">
    <location>
        <begin position="188"/>
        <end position="219"/>
    </location>
</feature>
<feature type="coiled-coil region" evidence="3">
    <location>
        <begin position="96"/>
        <end position="151"/>
    </location>
</feature>
<dbReference type="InterPro" id="IPR036910">
    <property type="entry name" value="HMG_box_dom_sf"/>
</dbReference>
<keyword evidence="2" id="KW-0539">Nucleus</keyword>
<dbReference type="PANTHER" id="PTHR48112">
    <property type="entry name" value="HIGH MOBILITY GROUP PROTEIN DSP1"/>
    <property type="match status" value="1"/>
</dbReference>
<dbReference type="Proteomes" id="UP001152320">
    <property type="component" value="Chromosome 20"/>
</dbReference>
<evidence type="ECO:0000256" key="4">
    <source>
        <dbReference type="SAM" id="MobiDB-lite"/>
    </source>
</evidence>
<evidence type="ECO:0000256" key="1">
    <source>
        <dbReference type="ARBA" id="ARBA00023125"/>
    </source>
</evidence>
<feature type="compositionally biased region" description="Basic and acidic residues" evidence="4">
    <location>
        <begin position="222"/>
        <end position="233"/>
    </location>
</feature>
<dbReference type="EMBL" id="JAIZAY010000020">
    <property type="protein sequence ID" value="KAJ8022375.1"/>
    <property type="molecule type" value="Genomic_DNA"/>
</dbReference>
<evidence type="ECO:0000259" key="5">
    <source>
        <dbReference type="PROSITE" id="PS50118"/>
    </source>
</evidence>
<dbReference type="GO" id="GO:0003677">
    <property type="term" value="F:DNA binding"/>
    <property type="evidence" value="ECO:0007669"/>
    <property type="project" value="UniProtKB-UniRule"/>
</dbReference>
<feature type="domain" description="HMG box" evidence="5">
    <location>
        <begin position="155"/>
        <end position="217"/>
    </location>
</feature>
<dbReference type="OrthoDB" id="5550281at2759"/>
<protein>
    <submittedName>
        <fullName evidence="6">Transcription factor A, mitochondrial</fullName>
    </submittedName>
</protein>
<dbReference type="AlphaFoldDB" id="A0A9Q0YH34"/>
<keyword evidence="3" id="KW-0175">Coiled coil</keyword>
<feature type="DNA-binding region" description="HMG box" evidence="2">
    <location>
        <begin position="155"/>
        <end position="217"/>
    </location>
</feature>
<dbReference type="SUPFAM" id="SSF47095">
    <property type="entry name" value="HMG-box"/>
    <property type="match status" value="2"/>
</dbReference>
<keyword evidence="1 2" id="KW-0238">DNA-binding</keyword>
<proteinExistence type="predicted"/>
<dbReference type="PRINTS" id="PR00886">
    <property type="entry name" value="HIGHMOBLTY12"/>
</dbReference>
<dbReference type="SMART" id="SM00398">
    <property type="entry name" value="HMG"/>
    <property type="match status" value="2"/>
</dbReference>
<dbReference type="InterPro" id="IPR050342">
    <property type="entry name" value="HMGB"/>
</dbReference>
<evidence type="ECO:0000313" key="7">
    <source>
        <dbReference type="Proteomes" id="UP001152320"/>
    </source>
</evidence>